<gene>
    <name evidence="2" type="ORF">SAMN05421783_12645</name>
</gene>
<dbReference type="Proteomes" id="UP000198816">
    <property type="component" value="Unassembled WGS sequence"/>
</dbReference>
<dbReference type="PROSITE" id="PS51257">
    <property type="entry name" value="PROKAR_LIPOPROTEIN"/>
    <property type="match status" value="1"/>
</dbReference>
<keyword evidence="3" id="KW-1185">Reference proteome</keyword>
<dbReference type="RefSeq" id="WP_139191983.1">
    <property type="nucleotide sequence ID" value="NZ_FNNZ01000026.1"/>
</dbReference>
<feature type="signal peptide" evidence="1">
    <location>
        <begin position="1"/>
        <end position="27"/>
    </location>
</feature>
<name>A0A1H3BRE3_THIRO</name>
<dbReference type="STRING" id="1058.SAMN05421783_12645"/>
<evidence type="ECO:0000256" key="1">
    <source>
        <dbReference type="SAM" id="SignalP"/>
    </source>
</evidence>
<sequence length="94" mass="10079">MKADIPVRTFGLLALMASLLMLGCATEPDITQDPDFGQSVRHMIALQTADPWSGGTGLDGEKATATLRVYREQVAEPQETLDRELIGIPLGIGP</sequence>
<reference evidence="3" key="1">
    <citation type="submission" date="2016-10" db="EMBL/GenBank/DDBJ databases">
        <authorList>
            <person name="Varghese N."/>
            <person name="Submissions S."/>
        </authorList>
    </citation>
    <scope>NUCLEOTIDE SEQUENCE [LARGE SCALE GENOMIC DNA]</scope>
    <source>
        <strain evidence="3">DSM 217</strain>
    </source>
</reference>
<organism evidence="2 3">
    <name type="scientific">Thiocapsa roseopersicina</name>
    <dbReference type="NCBI Taxonomy" id="1058"/>
    <lineage>
        <taxon>Bacteria</taxon>
        <taxon>Pseudomonadati</taxon>
        <taxon>Pseudomonadota</taxon>
        <taxon>Gammaproteobacteria</taxon>
        <taxon>Chromatiales</taxon>
        <taxon>Chromatiaceae</taxon>
        <taxon>Thiocapsa</taxon>
    </lineage>
</organism>
<feature type="chain" id="PRO_5011650420" evidence="1">
    <location>
        <begin position="28"/>
        <end position="94"/>
    </location>
</feature>
<protein>
    <submittedName>
        <fullName evidence="2">Uncharacterized protein</fullName>
    </submittedName>
</protein>
<proteinExistence type="predicted"/>
<accession>A0A1H3BRE3</accession>
<evidence type="ECO:0000313" key="3">
    <source>
        <dbReference type="Proteomes" id="UP000198816"/>
    </source>
</evidence>
<keyword evidence="1" id="KW-0732">Signal</keyword>
<dbReference type="AlphaFoldDB" id="A0A1H3BRE3"/>
<dbReference type="OrthoDB" id="6369245at2"/>
<evidence type="ECO:0000313" key="2">
    <source>
        <dbReference type="EMBL" id="SDX44513.1"/>
    </source>
</evidence>
<dbReference type="EMBL" id="FNNZ01000026">
    <property type="protein sequence ID" value="SDX44513.1"/>
    <property type="molecule type" value="Genomic_DNA"/>
</dbReference>